<dbReference type="EMBL" id="JANPWB010000006">
    <property type="protein sequence ID" value="KAJ1179765.1"/>
    <property type="molecule type" value="Genomic_DNA"/>
</dbReference>
<reference evidence="1" key="1">
    <citation type="journal article" date="2022" name="bioRxiv">
        <title>Sequencing and chromosome-scale assembly of the giantPleurodeles waltlgenome.</title>
        <authorList>
            <person name="Brown T."/>
            <person name="Elewa A."/>
            <person name="Iarovenko S."/>
            <person name="Subramanian E."/>
            <person name="Araus A.J."/>
            <person name="Petzold A."/>
            <person name="Susuki M."/>
            <person name="Suzuki K.-i.T."/>
            <person name="Hayashi T."/>
            <person name="Toyoda A."/>
            <person name="Oliveira C."/>
            <person name="Osipova E."/>
            <person name="Leigh N.D."/>
            <person name="Simon A."/>
            <person name="Yun M.H."/>
        </authorList>
    </citation>
    <scope>NUCLEOTIDE SEQUENCE</scope>
    <source>
        <strain evidence="1">20211129_DDA</strain>
        <tissue evidence="1">Liver</tissue>
    </source>
</reference>
<dbReference type="Proteomes" id="UP001066276">
    <property type="component" value="Chromosome 3_2"/>
</dbReference>
<evidence type="ECO:0000313" key="1">
    <source>
        <dbReference type="EMBL" id="KAJ1179765.1"/>
    </source>
</evidence>
<gene>
    <name evidence="1" type="ORF">NDU88_004999</name>
</gene>
<evidence type="ECO:0000313" key="2">
    <source>
        <dbReference type="Proteomes" id="UP001066276"/>
    </source>
</evidence>
<sequence>MISAGTRMRSWGTLALVDYRLASPEGLGNEQVCEEGGQPGALLETTRVRGGWLGGVVPAEGAGSWTVGRCRTPGWRNTPFRSGTQS</sequence>
<comment type="caution">
    <text evidence="1">The sequence shown here is derived from an EMBL/GenBank/DDBJ whole genome shotgun (WGS) entry which is preliminary data.</text>
</comment>
<proteinExistence type="predicted"/>
<keyword evidence="2" id="KW-1185">Reference proteome</keyword>
<name>A0AAV7TTL5_PLEWA</name>
<protein>
    <submittedName>
        <fullName evidence="1">Uncharacterized protein</fullName>
    </submittedName>
</protein>
<dbReference type="AlphaFoldDB" id="A0AAV7TTL5"/>
<accession>A0AAV7TTL5</accession>
<organism evidence="1 2">
    <name type="scientific">Pleurodeles waltl</name>
    <name type="common">Iberian ribbed newt</name>
    <dbReference type="NCBI Taxonomy" id="8319"/>
    <lineage>
        <taxon>Eukaryota</taxon>
        <taxon>Metazoa</taxon>
        <taxon>Chordata</taxon>
        <taxon>Craniata</taxon>
        <taxon>Vertebrata</taxon>
        <taxon>Euteleostomi</taxon>
        <taxon>Amphibia</taxon>
        <taxon>Batrachia</taxon>
        <taxon>Caudata</taxon>
        <taxon>Salamandroidea</taxon>
        <taxon>Salamandridae</taxon>
        <taxon>Pleurodelinae</taxon>
        <taxon>Pleurodeles</taxon>
    </lineage>
</organism>